<evidence type="ECO:0000256" key="6">
    <source>
        <dbReference type="ARBA" id="ARBA00022801"/>
    </source>
</evidence>
<evidence type="ECO:0000256" key="4">
    <source>
        <dbReference type="ARBA" id="ARBA00022722"/>
    </source>
</evidence>
<dbReference type="InterPro" id="IPR027806">
    <property type="entry name" value="HARBI1_dom"/>
</dbReference>
<dbReference type="GO" id="GO:0016787">
    <property type="term" value="F:hydrolase activity"/>
    <property type="evidence" value="ECO:0007669"/>
    <property type="project" value="UniProtKB-KW"/>
</dbReference>
<comment type="subcellular location">
    <subcellularLocation>
        <location evidence="2">Nucleus</location>
    </subcellularLocation>
</comment>
<proteinExistence type="evidence at transcript level"/>
<evidence type="ECO:0000256" key="1">
    <source>
        <dbReference type="ARBA" id="ARBA00001968"/>
    </source>
</evidence>
<evidence type="ECO:0000256" key="2">
    <source>
        <dbReference type="ARBA" id="ARBA00004123"/>
    </source>
</evidence>
<keyword evidence="7" id="KW-0539">Nucleus</keyword>
<comment type="similarity">
    <text evidence="3">Belongs to the HARBI1 family.</text>
</comment>
<dbReference type="GO" id="GO:0005634">
    <property type="term" value="C:nucleus"/>
    <property type="evidence" value="ECO:0007669"/>
    <property type="project" value="UniProtKB-SubCell"/>
</dbReference>
<dbReference type="GO" id="GO:0046872">
    <property type="term" value="F:metal ion binding"/>
    <property type="evidence" value="ECO:0007669"/>
    <property type="project" value="UniProtKB-KW"/>
</dbReference>
<keyword evidence="6" id="KW-0378">Hydrolase</keyword>
<evidence type="ECO:0000256" key="5">
    <source>
        <dbReference type="ARBA" id="ARBA00022723"/>
    </source>
</evidence>
<dbReference type="GO" id="GO:0004518">
    <property type="term" value="F:nuclease activity"/>
    <property type="evidence" value="ECO:0007669"/>
    <property type="project" value="UniProtKB-KW"/>
</dbReference>
<dbReference type="Pfam" id="PF13359">
    <property type="entry name" value="DDE_Tnp_4"/>
    <property type="match status" value="1"/>
</dbReference>
<evidence type="ECO:0000259" key="8">
    <source>
        <dbReference type="Pfam" id="PF13359"/>
    </source>
</evidence>
<dbReference type="InterPro" id="IPR045249">
    <property type="entry name" value="HARBI1-like"/>
</dbReference>
<dbReference type="PANTHER" id="PTHR22930">
    <property type="match status" value="1"/>
</dbReference>
<keyword evidence="5" id="KW-0479">Metal-binding</keyword>
<name>A0A0K8TK54_TABBR</name>
<reference evidence="9" key="1">
    <citation type="journal article" date="2015" name="Insect Biochem. Mol. Biol.">
        <title>An insight into the sialome of the horse fly, Tabanus bromius.</title>
        <authorList>
            <person name="Ribeiro J.M."/>
            <person name="Kazimirova M."/>
            <person name="Takac P."/>
            <person name="Andersen J.F."/>
            <person name="Francischetti I.M."/>
        </authorList>
    </citation>
    <scope>NUCLEOTIDE SEQUENCE</scope>
</reference>
<accession>A0A0K8TK54</accession>
<evidence type="ECO:0000313" key="9">
    <source>
        <dbReference type="EMBL" id="JAI14597.1"/>
    </source>
</evidence>
<dbReference type="PANTHER" id="PTHR22930:SF269">
    <property type="entry name" value="NUCLEASE HARBI1-LIKE PROTEIN"/>
    <property type="match status" value="1"/>
</dbReference>
<feature type="non-terminal residue" evidence="9">
    <location>
        <position position="271"/>
    </location>
</feature>
<sequence>MGSSHQRRVAIAAIAAVTAAAGAQLLVLEQQRRLDEENRKRKKPRSCWVKEWKSRRDEKGCYRLLQSELKLEDKTAFRNFIGMDDNVFETLIQIVESDLVRKDTNMRKAITTREKLVATLRFLSTGESYKSLQFQTRLSIAFLSEEIPKICDVLYKNLKRTHLKIPSSQTDWDKITSEFHSRWNFPLCIGALDSKHIAFQARKEDGAHYRNYKGFNSIVLLALVDANCRLIYTNVGCNGRVNDDGVLRRSSLMEFVEHTAENFQFTKTIGN</sequence>
<comment type="cofactor">
    <cofactor evidence="1">
        <name>a divalent metal cation</name>
        <dbReference type="ChEBI" id="CHEBI:60240"/>
    </cofactor>
</comment>
<evidence type="ECO:0000256" key="3">
    <source>
        <dbReference type="ARBA" id="ARBA00006958"/>
    </source>
</evidence>
<dbReference type="AlphaFoldDB" id="A0A0K8TK54"/>
<feature type="domain" description="DDE Tnp4" evidence="8">
    <location>
        <begin position="192"/>
        <end position="257"/>
    </location>
</feature>
<evidence type="ECO:0000256" key="7">
    <source>
        <dbReference type="ARBA" id="ARBA00023242"/>
    </source>
</evidence>
<keyword evidence="4" id="KW-0540">Nuclease</keyword>
<dbReference type="EMBL" id="GDAI01003006">
    <property type="protein sequence ID" value="JAI14597.1"/>
    <property type="molecule type" value="mRNA"/>
</dbReference>
<protein>
    <submittedName>
        <fullName evidence="9">Putative nuclease harbi1-like protein</fullName>
    </submittedName>
</protein>
<organism evidence="9">
    <name type="scientific">Tabanus bromius</name>
    <name type="common">Band-eyed brown horse fly</name>
    <dbReference type="NCBI Taxonomy" id="304241"/>
    <lineage>
        <taxon>Eukaryota</taxon>
        <taxon>Metazoa</taxon>
        <taxon>Ecdysozoa</taxon>
        <taxon>Arthropoda</taxon>
        <taxon>Hexapoda</taxon>
        <taxon>Insecta</taxon>
        <taxon>Pterygota</taxon>
        <taxon>Neoptera</taxon>
        <taxon>Endopterygota</taxon>
        <taxon>Diptera</taxon>
        <taxon>Brachycera</taxon>
        <taxon>Tabanomorpha</taxon>
        <taxon>Tabanoidea</taxon>
        <taxon>Tabanidae</taxon>
        <taxon>Tabanus</taxon>
    </lineage>
</organism>